<dbReference type="Proteomes" id="UP001501161">
    <property type="component" value="Unassembled WGS sequence"/>
</dbReference>
<evidence type="ECO:0000256" key="1">
    <source>
        <dbReference type="ARBA" id="ARBA00004651"/>
    </source>
</evidence>
<evidence type="ECO:0000256" key="2">
    <source>
        <dbReference type="ARBA" id="ARBA00022475"/>
    </source>
</evidence>
<dbReference type="PANTHER" id="PTHR37937">
    <property type="entry name" value="CONJUGATIVE TRANSFER: DNA TRANSPORT"/>
    <property type="match status" value="1"/>
</dbReference>
<gene>
    <name evidence="8" type="ORF">GCM10009726_00240</name>
</gene>
<dbReference type="InterPro" id="IPR027417">
    <property type="entry name" value="P-loop_NTPase"/>
</dbReference>
<organism evidence="8 9">
    <name type="scientific">Nocardioides furvisabuli</name>
    <dbReference type="NCBI Taxonomy" id="375542"/>
    <lineage>
        <taxon>Bacteria</taxon>
        <taxon>Bacillati</taxon>
        <taxon>Actinomycetota</taxon>
        <taxon>Actinomycetes</taxon>
        <taxon>Propionibacteriales</taxon>
        <taxon>Nocardioidaceae</taxon>
        <taxon>Nocardioides</taxon>
    </lineage>
</organism>
<feature type="domain" description="TraD/TraG TraM recognition site" evidence="7">
    <location>
        <begin position="425"/>
        <end position="543"/>
    </location>
</feature>
<feature type="transmembrane region" description="Helical" evidence="6">
    <location>
        <begin position="12"/>
        <end position="33"/>
    </location>
</feature>
<dbReference type="InterPro" id="IPR051539">
    <property type="entry name" value="T4SS-coupling_protein"/>
</dbReference>
<dbReference type="SUPFAM" id="SSF52540">
    <property type="entry name" value="P-loop containing nucleoside triphosphate hydrolases"/>
    <property type="match status" value="1"/>
</dbReference>
<keyword evidence="5 6" id="KW-0472">Membrane</keyword>
<evidence type="ECO:0000256" key="3">
    <source>
        <dbReference type="ARBA" id="ARBA00022692"/>
    </source>
</evidence>
<keyword evidence="9" id="KW-1185">Reference proteome</keyword>
<evidence type="ECO:0000313" key="8">
    <source>
        <dbReference type="EMBL" id="GAA2093716.1"/>
    </source>
</evidence>
<keyword evidence="4 6" id="KW-1133">Transmembrane helix</keyword>
<proteinExistence type="predicted"/>
<keyword evidence="2" id="KW-1003">Cell membrane</keyword>
<comment type="subcellular location">
    <subcellularLocation>
        <location evidence="1">Cell membrane</location>
        <topology evidence="1">Multi-pass membrane protein</topology>
    </subcellularLocation>
</comment>
<keyword evidence="3 6" id="KW-0812">Transmembrane</keyword>
<reference evidence="8 9" key="1">
    <citation type="journal article" date="2019" name="Int. J. Syst. Evol. Microbiol.">
        <title>The Global Catalogue of Microorganisms (GCM) 10K type strain sequencing project: providing services to taxonomists for standard genome sequencing and annotation.</title>
        <authorList>
            <consortium name="The Broad Institute Genomics Platform"/>
            <consortium name="The Broad Institute Genome Sequencing Center for Infectious Disease"/>
            <person name="Wu L."/>
            <person name="Ma J."/>
        </authorList>
    </citation>
    <scope>NUCLEOTIDE SEQUENCE [LARGE SCALE GENOMIC DNA]</scope>
    <source>
        <strain evidence="8 9">JCM 13813</strain>
    </source>
</reference>
<dbReference type="CDD" id="cd01127">
    <property type="entry name" value="TrwB_TraG_TraD_VirD4"/>
    <property type="match status" value="1"/>
</dbReference>
<evidence type="ECO:0000256" key="5">
    <source>
        <dbReference type="ARBA" id="ARBA00023136"/>
    </source>
</evidence>
<evidence type="ECO:0000313" key="9">
    <source>
        <dbReference type="Proteomes" id="UP001501161"/>
    </source>
</evidence>
<dbReference type="Gene3D" id="3.40.50.300">
    <property type="entry name" value="P-loop containing nucleotide triphosphate hydrolases"/>
    <property type="match status" value="1"/>
</dbReference>
<evidence type="ECO:0000256" key="4">
    <source>
        <dbReference type="ARBA" id="ARBA00022989"/>
    </source>
</evidence>
<dbReference type="EMBL" id="BAAAMQ010000002">
    <property type="protein sequence ID" value="GAA2093716.1"/>
    <property type="molecule type" value="Genomic_DNA"/>
</dbReference>
<dbReference type="InterPro" id="IPR032689">
    <property type="entry name" value="TraG-D_C"/>
</dbReference>
<evidence type="ECO:0000259" key="7">
    <source>
        <dbReference type="Pfam" id="PF12696"/>
    </source>
</evidence>
<evidence type="ECO:0000256" key="6">
    <source>
        <dbReference type="SAM" id="Phobius"/>
    </source>
</evidence>
<dbReference type="Pfam" id="PF12696">
    <property type="entry name" value="TraG-D_C"/>
    <property type="match status" value="1"/>
</dbReference>
<sequence>MNPRGHGADDELVNLGLVLVAAIGVIAATLRLAGSAAAWLSGADQPEHGWEAGFQVLGDPTHPAEALGSTGLTARVYWGVLALMVAIVVASSLVLWRRMRMIRHRPSSDPRRLAGVATGRDVRAFASRKALLARGKALRPSLDRPQPSEVGYRLGRSRGHDVWASVEDSILVLGPPRSGKGLHVVVNAILDAPGAVITTATRPDNVAATILERQRRGPVAVFDPQRLADGLPAGLRWSPVRGCSDPLTAMIRATGLASATGLSTGGVESGGFWEGKTRTALQALLHAAALDNRTPRELYGWTLAPSAAADAVAILSSDPKAAPGWADSLESMIHADPRTRDSIWMGVSLALSCLADPRVLDAVSPDPGEGFDPDDFLTNNGTLYLLATGAGAGASWSLVAAFIEDLVETARHLAASSPGARLDPPLLLALDEIGNLSPLPSLPMLMAEGGGTGITTMPVLQSLSQARDKWGDHAAGAIWDASIVKVILGGASSARDLQDLSALIGERDERTDTISIGDYGSRSLQRSTRRVPVMPPETIRTLPFGSAVVLLRSAPPLVTDLHAWTSRGDAEQLGRERALVEAALRRGSRGTPVW</sequence>
<dbReference type="RefSeq" id="WP_231252673.1">
    <property type="nucleotide sequence ID" value="NZ_BAAAMQ010000002.1"/>
</dbReference>
<feature type="transmembrane region" description="Helical" evidence="6">
    <location>
        <begin position="76"/>
        <end position="96"/>
    </location>
</feature>
<dbReference type="PANTHER" id="PTHR37937:SF1">
    <property type="entry name" value="CONJUGATIVE TRANSFER: DNA TRANSPORT"/>
    <property type="match status" value="1"/>
</dbReference>
<name>A0ABN2WJ89_9ACTN</name>
<comment type="caution">
    <text evidence="8">The sequence shown here is derived from an EMBL/GenBank/DDBJ whole genome shotgun (WGS) entry which is preliminary data.</text>
</comment>
<protein>
    <recommendedName>
        <fullName evidence="7">TraD/TraG TraM recognition site domain-containing protein</fullName>
    </recommendedName>
</protein>
<accession>A0ABN2WJ89</accession>